<dbReference type="GO" id="GO:0003730">
    <property type="term" value="F:mRNA 3'-UTR binding"/>
    <property type="evidence" value="ECO:0007669"/>
    <property type="project" value="TreeGrafter"/>
</dbReference>
<dbReference type="PANTHER" id="PTHR11081:SF32">
    <property type="entry name" value="POST-TRANSCRIPTIONAL REGULATOR MKT1"/>
    <property type="match status" value="1"/>
</dbReference>
<dbReference type="InterPro" id="IPR022039">
    <property type="entry name" value="MKT1_C"/>
</dbReference>
<dbReference type="InterPro" id="IPR029060">
    <property type="entry name" value="PIN-like_dom_sf"/>
</dbReference>
<protein>
    <recommendedName>
        <fullName evidence="7">XPG N-terminal domain-containing protein</fullName>
    </recommendedName>
</protein>
<evidence type="ECO:0000259" key="4">
    <source>
        <dbReference type="Pfam" id="PF12247"/>
    </source>
</evidence>
<feature type="domain" description="Post-transcriptional regulator MKT1 N-terminal" evidence="4">
    <location>
        <begin position="315"/>
        <end position="404"/>
    </location>
</feature>
<evidence type="ECO:0000256" key="1">
    <source>
        <dbReference type="ARBA" id="ARBA00022845"/>
    </source>
</evidence>
<gene>
    <name evidence="5" type="ORF">PV09_05102</name>
</gene>
<dbReference type="GeneID" id="27313075"/>
<dbReference type="FunCoup" id="A0A0D1XMM7">
    <property type="interactions" value="346"/>
</dbReference>
<comment type="similarity">
    <text evidence="2">Belongs to the XPG/RAD2 endonuclease family.</text>
</comment>
<dbReference type="HOGENOM" id="CLU_378548_0_0_1"/>
<dbReference type="PANTHER" id="PTHR11081">
    <property type="entry name" value="FLAP ENDONUCLEASE FAMILY MEMBER"/>
    <property type="match status" value="1"/>
</dbReference>
<dbReference type="Pfam" id="PF12246">
    <property type="entry name" value="MKT1_C"/>
    <property type="match status" value="1"/>
</dbReference>
<organism evidence="5 6">
    <name type="scientific">Verruconis gallopava</name>
    <dbReference type="NCBI Taxonomy" id="253628"/>
    <lineage>
        <taxon>Eukaryota</taxon>
        <taxon>Fungi</taxon>
        <taxon>Dikarya</taxon>
        <taxon>Ascomycota</taxon>
        <taxon>Pezizomycotina</taxon>
        <taxon>Dothideomycetes</taxon>
        <taxon>Pleosporomycetidae</taxon>
        <taxon>Venturiales</taxon>
        <taxon>Sympoventuriaceae</taxon>
        <taxon>Verruconis</taxon>
    </lineage>
</organism>
<dbReference type="Pfam" id="PF12247">
    <property type="entry name" value="MKT1_N"/>
    <property type="match status" value="1"/>
</dbReference>
<evidence type="ECO:0000256" key="2">
    <source>
        <dbReference type="ARBA" id="ARBA00024023"/>
    </source>
</evidence>
<dbReference type="VEuPathDB" id="FungiDB:PV09_05102"/>
<dbReference type="AlphaFoldDB" id="A0A0D1XMM7"/>
<evidence type="ECO:0000313" key="6">
    <source>
        <dbReference type="Proteomes" id="UP000053259"/>
    </source>
</evidence>
<dbReference type="CDD" id="cd09902">
    <property type="entry name" value="H3TH_MKT1"/>
    <property type="match status" value="1"/>
</dbReference>
<dbReference type="OrthoDB" id="17262at2759"/>
<proteinExistence type="inferred from homology"/>
<evidence type="ECO:0000259" key="3">
    <source>
        <dbReference type="Pfam" id="PF12246"/>
    </source>
</evidence>
<sequence>MITQFAEWSANIAETAALSTLSGSSIGIEAAEYLNRIQDFKLPPSQTAGVQPEPLLPALGGVPFGLARVVRIHLEIWRRHGIKPVFVFSGLNLIKDDFEPSEQAARKLEEAWRFYDANNALAAVETFKTSGAVKAHDLYRFLQTILREENIAWMVAPYMASAQLYYLAKVGATDTTFASSEIFLFDIEENITTWNFENDSFVWVRRRNCLQSLGNISSDAFVDACLLAGCDLCPSLPQLDLPIHRKQPRLKSAADLVMNLGRGTGNGVYLHFQDDVTNKMQEQTDRFRKAKVTVKHSVVLTMSGKAEPLDVTNAPGKIHEFIGQRLPDELYGYFSRGIIGPRVLNWRTSGEFLMHPPLDGGESKEYRDLVRQQLTPIQTLTIGLLASPLHHYYQRTDIIKRVWFDKDHPEKIVMKTDYDNDKTKGLIDSWNVPQSVFGEEFNRHPNSSLFGLCVKSLKNNEFAARTKTFKNKNRLLISKDELLANAIWRMLRLRNYIDADHNLTSSGEMLYTMVSNLPLELQESALIATELLQYNRLNADITVPYTGVPDAQAESVKKQMLLISRIACLGPLKHQEIGYTGVLSRTMLSFGCVIEAVRQSLRDLLEVCLTTMLLNGDVERDRPDFNELGLDLPLLLPMSCSLGVAVAYHLTECAKLDMRSQANREALLNDEKSKFCYTIDLPSSFETAWTLWDAVYKGVEAGDANKLGAVKAAFKNADEWLKTYR</sequence>
<evidence type="ECO:0008006" key="7">
    <source>
        <dbReference type="Google" id="ProtNLM"/>
    </source>
</evidence>
<dbReference type="STRING" id="253628.A0A0D1XMM7"/>
<dbReference type="Gene3D" id="3.40.50.1010">
    <property type="entry name" value="5'-nuclease"/>
    <property type="match status" value="1"/>
</dbReference>
<dbReference type="PRINTS" id="PR00853">
    <property type="entry name" value="XPGRADSUPER"/>
</dbReference>
<evidence type="ECO:0000313" key="5">
    <source>
        <dbReference type="EMBL" id="KIW03801.1"/>
    </source>
</evidence>
<reference evidence="5 6" key="1">
    <citation type="submission" date="2015-01" db="EMBL/GenBank/DDBJ databases">
        <title>The Genome Sequence of Ochroconis gallopava CBS43764.</title>
        <authorList>
            <consortium name="The Broad Institute Genomics Platform"/>
            <person name="Cuomo C."/>
            <person name="de Hoog S."/>
            <person name="Gorbushina A."/>
            <person name="Stielow B."/>
            <person name="Teixiera M."/>
            <person name="Abouelleil A."/>
            <person name="Chapman S.B."/>
            <person name="Priest M."/>
            <person name="Young S.K."/>
            <person name="Wortman J."/>
            <person name="Nusbaum C."/>
            <person name="Birren B."/>
        </authorList>
    </citation>
    <scope>NUCLEOTIDE SEQUENCE [LARGE SCALE GENOMIC DNA]</scope>
    <source>
        <strain evidence="5 6">CBS 43764</strain>
    </source>
</reference>
<keyword evidence="6" id="KW-1185">Reference proteome</keyword>
<feature type="domain" description="Post-transcriptional regulator MKT1 C-terminal" evidence="3">
    <location>
        <begin position="489"/>
        <end position="722"/>
    </location>
</feature>
<accession>A0A0D1XMM7</accession>
<dbReference type="InParanoid" id="A0A0D1XMM7"/>
<dbReference type="RefSeq" id="XP_016213670.1">
    <property type="nucleotide sequence ID" value="XM_016358569.1"/>
</dbReference>
<dbReference type="SUPFAM" id="SSF88723">
    <property type="entry name" value="PIN domain-like"/>
    <property type="match status" value="1"/>
</dbReference>
<dbReference type="InterPro" id="IPR037314">
    <property type="entry name" value="MKT1_H3TH"/>
</dbReference>
<dbReference type="EMBL" id="KN847543">
    <property type="protein sequence ID" value="KIW03801.1"/>
    <property type="molecule type" value="Genomic_DNA"/>
</dbReference>
<name>A0A0D1XMM7_9PEZI</name>
<dbReference type="GO" id="GO:0006417">
    <property type="term" value="P:regulation of translation"/>
    <property type="evidence" value="ECO:0007669"/>
    <property type="project" value="UniProtKB-KW"/>
</dbReference>
<dbReference type="InterPro" id="IPR022040">
    <property type="entry name" value="MKT1_N"/>
</dbReference>
<dbReference type="CDD" id="cd09858">
    <property type="entry name" value="PIN_MKT1"/>
    <property type="match status" value="1"/>
</dbReference>
<dbReference type="InterPro" id="IPR006084">
    <property type="entry name" value="XPG/Rad2"/>
</dbReference>
<keyword evidence="1" id="KW-0810">Translation regulation</keyword>
<dbReference type="Proteomes" id="UP000053259">
    <property type="component" value="Unassembled WGS sequence"/>
</dbReference>